<protein>
    <recommendedName>
        <fullName evidence="4">PEBP-like protein</fullName>
    </recommendedName>
</protein>
<dbReference type="InterPro" id="IPR035810">
    <property type="entry name" value="PEBP_euk"/>
</dbReference>
<accession>A0A090CCY7</accession>
<evidence type="ECO:0000313" key="3">
    <source>
        <dbReference type="Proteomes" id="UP000001197"/>
    </source>
</evidence>
<dbReference type="AlphaFoldDB" id="A0A090CCY7"/>
<organism evidence="2 3">
    <name type="scientific">Podospora anserina (strain S / ATCC MYA-4624 / DSM 980 / FGSC 10383)</name>
    <name type="common">Pleurage anserina</name>
    <dbReference type="NCBI Taxonomy" id="515849"/>
    <lineage>
        <taxon>Eukaryota</taxon>
        <taxon>Fungi</taxon>
        <taxon>Dikarya</taxon>
        <taxon>Ascomycota</taxon>
        <taxon>Pezizomycotina</taxon>
        <taxon>Sordariomycetes</taxon>
        <taxon>Sordariomycetidae</taxon>
        <taxon>Sordariales</taxon>
        <taxon>Podosporaceae</taxon>
        <taxon>Podospora</taxon>
        <taxon>Podospora anserina</taxon>
    </lineage>
</organism>
<dbReference type="PANTHER" id="PTHR11362">
    <property type="entry name" value="PHOSPHATIDYLETHANOLAMINE-BINDING PROTEIN"/>
    <property type="match status" value="1"/>
</dbReference>
<dbReference type="GO" id="GO:0030414">
    <property type="term" value="F:peptidase inhibitor activity"/>
    <property type="evidence" value="ECO:0007669"/>
    <property type="project" value="TreeGrafter"/>
</dbReference>
<evidence type="ECO:0000313" key="2">
    <source>
        <dbReference type="EMBL" id="CDP25696.1"/>
    </source>
</evidence>
<dbReference type="InterPro" id="IPR008914">
    <property type="entry name" value="PEBP"/>
</dbReference>
<dbReference type="InParanoid" id="A0A090CCY7"/>
<dbReference type="GO" id="GO:0030162">
    <property type="term" value="P:regulation of proteolysis"/>
    <property type="evidence" value="ECO:0007669"/>
    <property type="project" value="TreeGrafter"/>
</dbReference>
<keyword evidence="1" id="KW-0732">Signal</keyword>
<reference evidence="3" key="2">
    <citation type="journal article" date="2014" name="Genetics">
        <title>Maintaining two mating types: Structure of the mating type locus and its role in heterokaryosis in Podospora anserina.</title>
        <authorList>
            <person name="Grognet P."/>
            <person name="Bidard F."/>
            <person name="Kuchly C."/>
            <person name="Tong L.C.H."/>
            <person name="Coppin E."/>
            <person name="Benkhali J.A."/>
            <person name="Couloux A."/>
            <person name="Wincker P."/>
            <person name="Debuchy R."/>
            <person name="Silar P."/>
        </authorList>
    </citation>
    <scope>GENOME REANNOTATION</scope>
    <source>
        <strain evidence="3">S / ATCC MYA-4624 / DSM 980 / FGSC 10383</strain>
    </source>
</reference>
<evidence type="ECO:0008006" key="4">
    <source>
        <dbReference type="Google" id="ProtNLM"/>
    </source>
</evidence>
<reference evidence="2 3" key="1">
    <citation type="journal article" date="2008" name="Genome Biol.">
        <title>The genome sequence of the model ascomycete fungus Podospora anserina.</title>
        <authorList>
            <person name="Espagne E."/>
            <person name="Lespinet O."/>
            <person name="Malagnac F."/>
            <person name="Da Silva C."/>
            <person name="Jaillon O."/>
            <person name="Porcel B.M."/>
            <person name="Couloux A."/>
            <person name="Aury J.-M."/>
            <person name="Segurens B."/>
            <person name="Poulain J."/>
            <person name="Anthouard V."/>
            <person name="Grossetete S."/>
            <person name="Khalili H."/>
            <person name="Coppin E."/>
            <person name="Dequard-Chablat M."/>
            <person name="Picard M."/>
            <person name="Contamine V."/>
            <person name="Arnaise S."/>
            <person name="Bourdais A."/>
            <person name="Berteaux-Lecellier V."/>
            <person name="Gautheret D."/>
            <person name="de Vries R.P."/>
            <person name="Battaglia E."/>
            <person name="Coutinho P.M."/>
            <person name="Danchin E.G.J."/>
            <person name="Henrissat B."/>
            <person name="El Khoury R."/>
            <person name="Sainsard-Chanet A."/>
            <person name="Boivin A."/>
            <person name="Pinan-Lucarre B."/>
            <person name="Sellem C.H."/>
            <person name="Debuchy R."/>
            <person name="Wincker P."/>
            <person name="Weissenbach J."/>
            <person name="Silar P."/>
        </authorList>
    </citation>
    <scope>NUCLEOTIDE SEQUENCE [LARGE SCALE GENOMIC DNA]</scope>
    <source>
        <strain evidence="3">S / ATCC MYA-4624 / DSM 980 / FGSC 10383</strain>
    </source>
</reference>
<name>A0A090CCY7_PODAN</name>
<dbReference type="Pfam" id="PF01161">
    <property type="entry name" value="PBP"/>
    <property type="match status" value="1"/>
</dbReference>
<dbReference type="CDD" id="cd00866">
    <property type="entry name" value="PEBP_euk"/>
    <property type="match status" value="1"/>
</dbReference>
<dbReference type="EMBL" id="FO904937">
    <property type="protein sequence ID" value="CDP25696.1"/>
    <property type="molecule type" value="Genomic_DNA"/>
</dbReference>
<dbReference type="SUPFAM" id="SSF49777">
    <property type="entry name" value="PEBP-like"/>
    <property type="match status" value="1"/>
</dbReference>
<dbReference type="Proteomes" id="UP000001197">
    <property type="component" value="Chromosome 2"/>
</dbReference>
<keyword evidence="3" id="KW-1185">Reference proteome</keyword>
<sequence length="198" mass="20815">MLFTTASALVATLFAGLVSAQTPVGFTPAVEAKLEVIYGTKATIEPGTGFTKTETARQPTIGTSDVALNGTYVWLLIDLDVPSNFQNPSSGPRRTNLHALITGFKFSGQTVSVAGVSNPIYTLTSSSTGPITYVGPSPPAENPPYAHKYVSLLYETPEGFTVTRQQVGQTFGFNLTTFVDTVGLTAAPVRASYISVAA</sequence>
<dbReference type="PANTHER" id="PTHR11362:SF141">
    <property type="entry name" value="PHOSPHATIDYLETHANOLAMINE-BINDING PROTEIN"/>
    <property type="match status" value="1"/>
</dbReference>
<evidence type="ECO:0000256" key="1">
    <source>
        <dbReference type="SAM" id="SignalP"/>
    </source>
</evidence>
<dbReference type="Gene3D" id="3.90.280.10">
    <property type="entry name" value="PEBP-like"/>
    <property type="match status" value="1"/>
</dbReference>
<dbReference type="GO" id="GO:0046578">
    <property type="term" value="P:regulation of Ras protein signal transduction"/>
    <property type="evidence" value="ECO:0007669"/>
    <property type="project" value="TreeGrafter"/>
</dbReference>
<dbReference type="InterPro" id="IPR036610">
    <property type="entry name" value="PEBP-like_sf"/>
</dbReference>
<feature type="chain" id="PRO_5001853490" description="PEBP-like protein" evidence="1">
    <location>
        <begin position="21"/>
        <end position="198"/>
    </location>
</feature>
<proteinExistence type="predicted"/>
<feature type="signal peptide" evidence="1">
    <location>
        <begin position="1"/>
        <end position="20"/>
    </location>
</feature>
<dbReference type="STRING" id="515849.A0A090CCY7"/>
<dbReference type="GO" id="GO:0005543">
    <property type="term" value="F:phospholipid binding"/>
    <property type="evidence" value="ECO:0007669"/>
    <property type="project" value="TreeGrafter"/>
</dbReference>